<dbReference type="Proteomes" id="UP001295444">
    <property type="component" value="Chromosome 05"/>
</dbReference>
<organism evidence="2 3">
    <name type="scientific">Pelobates cultripes</name>
    <name type="common">Western spadefoot toad</name>
    <dbReference type="NCBI Taxonomy" id="61616"/>
    <lineage>
        <taxon>Eukaryota</taxon>
        <taxon>Metazoa</taxon>
        <taxon>Chordata</taxon>
        <taxon>Craniata</taxon>
        <taxon>Vertebrata</taxon>
        <taxon>Euteleostomi</taxon>
        <taxon>Amphibia</taxon>
        <taxon>Batrachia</taxon>
        <taxon>Anura</taxon>
        <taxon>Pelobatoidea</taxon>
        <taxon>Pelobatidae</taxon>
        <taxon>Pelobates</taxon>
    </lineage>
</organism>
<gene>
    <name evidence="2" type="ORF">PECUL_23A001559</name>
</gene>
<feature type="non-terminal residue" evidence="2">
    <location>
        <position position="1"/>
    </location>
</feature>
<feature type="region of interest" description="Disordered" evidence="1">
    <location>
        <begin position="24"/>
        <end position="51"/>
    </location>
</feature>
<proteinExistence type="predicted"/>
<sequence>ALGLPINPRGASPEAKNKELVREIRNNNAITQPQQTIPKKLHPPARSRDLT</sequence>
<keyword evidence="3" id="KW-1185">Reference proteome</keyword>
<name>A0AAD1SGU3_PELCU</name>
<dbReference type="AlphaFoldDB" id="A0AAD1SGU3"/>
<reference evidence="2" key="1">
    <citation type="submission" date="2022-03" db="EMBL/GenBank/DDBJ databases">
        <authorList>
            <person name="Alioto T."/>
            <person name="Alioto T."/>
            <person name="Gomez Garrido J."/>
        </authorList>
    </citation>
    <scope>NUCLEOTIDE SEQUENCE</scope>
</reference>
<evidence type="ECO:0000256" key="1">
    <source>
        <dbReference type="SAM" id="MobiDB-lite"/>
    </source>
</evidence>
<feature type="compositionally biased region" description="Polar residues" evidence="1">
    <location>
        <begin position="26"/>
        <end position="37"/>
    </location>
</feature>
<protein>
    <submittedName>
        <fullName evidence="2">Uncharacterized protein</fullName>
    </submittedName>
</protein>
<evidence type="ECO:0000313" key="3">
    <source>
        <dbReference type="Proteomes" id="UP001295444"/>
    </source>
</evidence>
<evidence type="ECO:0000313" key="2">
    <source>
        <dbReference type="EMBL" id="CAH2296936.1"/>
    </source>
</evidence>
<dbReference type="EMBL" id="OW240916">
    <property type="protein sequence ID" value="CAH2296936.1"/>
    <property type="molecule type" value="Genomic_DNA"/>
</dbReference>
<accession>A0AAD1SGU3</accession>